<dbReference type="PaxDb" id="263820-PTO0491"/>
<dbReference type="AlphaFoldDB" id="Q6L1S6"/>
<protein>
    <submittedName>
        <fullName evidence="4">A1AO H+ ATPase subunit F</fullName>
        <ecNumber evidence="4">3.6.3.15</ecNumber>
    </submittedName>
</protein>
<dbReference type="GO" id="GO:0016787">
    <property type="term" value="F:hydrolase activity"/>
    <property type="evidence" value="ECO:0007669"/>
    <property type="project" value="UniProtKB-KW"/>
</dbReference>
<dbReference type="EC" id="3.6.3.15" evidence="4"/>
<dbReference type="eggNOG" id="arCOG04102">
    <property type="taxonomic scope" value="Archaea"/>
</dbReference>
<evidence type="ECO:0000313" key="4">
    <source>
        <dbReference type="EMBL" id="AAT43076.1"/>
    </source>
</evidence>
<dbReference type="InterPro" id="IPR008218">
    <property type="entry name" value="ATPase_V1-cplx_f_g_su"/>
</dbReference>
<sequence>MNNICVIGERELITGFKLIGIGDAFEFKDKNDVLRIFNAKKYKYIFLSQSTERYFNENELNILKSSIDPLVIFVPMPGISEEESVFELAKRILGIDIGD</sequence>
<evidence type="ECO:0000313" key="5">
    <source>
        <dbReference type="Proteomes" id="UP000000438"/>
    </source>
</evidence>
<dbReference type="Pfam" id="PF01990">
    <property type="entry name" value="ATP-synt_F"/>
    <property type="match status" value="1"/>
</dbReference>
<keyword evidence="3" id="KW-0406">Ion transport</keyword>
<gene>
    <name evidence="4" type="ordered locus">PTO0491</name>
</gene>
<organism evidence="4 5">
    <name type="scientific">Picrophilus torridus (strain ATCC 700027 / DSM 9790 / JCM 10055 / NBRC 100828 / KAW 2/3)</name>
    <dbReference type="NCBI Taxonomy" id="1122961"/>
    <lineage>
        <taxon>Archaea</taxon>
        <taxon>Methanobacteriati</taxon>
        <taxon>Thermoplasmatota</taxon>
        <taxon>Thermoplasmata</taxon>
        <taxon>Thermoplasmatales</taxon>
        <taxon>Picrophilaceae</taxon>
        <taxon>Picrophilus</taxon>
    </lineage>
</organism>
<reference evidence="4 5" key="1">
    <citation type="journal article" date="2004" name="Proc. Natl. Acad. Sci. U.S.A.">
        <title>Genome sequence of Picrophilus torridus and its implications for life around pH 0.</title>
        <authorList>
            <person name="Futterer O."/>
            <person name="Angelov A."/>
            <person name="Liesegang H."/>
            <person name="Gottschalk G."/>
            <person name="Schleper C."/>
            <person name="Schepers B."/>
            <person name="Dock C."/>
            <person name="Antranikian G."/>
            <person name="Liebl W."/>
        </authorList>
    </citation>
    <scope>NUCLEOTIDE SEQUENCE [LARGE SCALE GENOMIC DNA]</scope>
    <source>
        <strain evidence="5">ATCC 700027 / DSM 9790 / JCM 10055 / NBRC 100828</strain>
    </source>
</reference>
<dbReference type="Gene3D" id="3.40.50.10580">
    <property type="entry name" value="ATPase, V1 complex, subunit F"/>
    <property type="match status" value="1"/>
</dbReference>
<dbReference type="SUPFAM" id="SSF159468">
    <property type="entry name" value="AtpF-like"/>
    <property type="match status" value="1"/>
</dbReference>
<evidence type="ECO:0000256" key="1">
    <source>
        <dbReference type="ARBA" id="ARBA00010148"/>
    </source>
</evidence>
<proteinExistence type="inferred from homology"/>
<dbReference type="GO" id="GO:0046961">
    <property type="term" value="F:proton-transporting ATPase activity, rotational mechanism"/>
    <property type="evidence" value="ECO:0007669"/>
    <property type="project" value="InterPro"/>
</dbReference>
<dbReference type="HOGENOM" id="CLU_2313886_0_0_2"/>
<dbReference type="GeneID" id="2844956"/>
<name>Q6L1S6_PICTO</name>
<dbReference type="NCBIfam" id="NF002256">
    <property type="entry name" value="PRK01189.1"/>
    <property type="match status" value="1"/>
</dbReference>
<evidence type="ECO:0000256" key="2">
    <source>
        <dbReference type="ARBA" id="ARBA00022448"/>
    </source>
</evidence>
<keyword evidence="4" id="KW-0378">Hydrolase</keyword>
<dbReference type="Proteomes" id="UP000000438">
    <property type="component" value="Chromosome"/>
</dbReference>
<dbReference type="RefSeq" id="WP_011177292.1">
    <property type="nucleotide sequence ID" value="NC_005877.1"/>
</dbReference>
<dbReference type="InterPro" id="IPR036906">
    <property type="entry name" value="ATPase_V1_fsu_sf"/>
</dbReference>
<comment type="similarity">
    <text evidence="1">Belongs to the V-ATPase F subunit family.</text>
</comment>
<dbReference type="OrthoDB" id="24971at2157"/>
<evidence type="ECO:0000256" key="3">
    <source>
        <dbReference type="ARBA" id="ARBA00023065"/>
    </source>
</evidence>
<keyword evidence="2" id="KW-0813">Transport</keyword>
<accession>Q6L1S6</accession>
<dbReference type="InParanoid" id="Q6L1S6"/>
<dbReference type="EMBL" id="AE017261">
    <property type="protein sequence ID" value="AAT43076.1"/>
    <property type="molecule type" value="Genomic_DNA"/>
</dbReference>
<dbReference type="STRING" id="263820.PTO0491"/>
<dbReference type="KEGG" id="pto:PTO0491"/>